<evidence type="ECO:0000256" key="1">
    <source>
        <dbReference type="SAM" id="MobiDB-lite"/>
    </source>
</evidence>
<dbReference type="Proteomes" id="UP000664132">
    <property type="component" value="Unassembled WGS sequence"/>
</dbReference>
<sequence length="334" mass="37734">MDRNGSERDYDPLWFEKTIIPLFYKCTLILGLILPILYLLISLLGVSVDINFKGRNWILGFIAFLTAIIDLCSFTQPFNLARPVYVCFYPIRGETFHHPEGTHLRIHWLCFLSAALAAGGAAGWDVFVLFKQWLMELKREGRRWYGEVAGREGGRREWWIFPGRGYVEDMFGESGNEEDENWNGENINLGEREDDEGEEMGSKAKTSIAANEGLSLLGVGSEEVCPIVDDCGSLHSSNGSDTPLLTTNEDPGIAETTQGFVTTVKGEADREEISKTVAVGDPSPRNWLWRLIEQEIKRLSKDRLMGLAWLMTVAAWLVMYGRSKKGKFWGMEYA</sequence>
<proteinExistence type="predicted"/>
<feature type="transmembrane region" description="Helical" evidence="2">
    <location>
        <begin position="22"/>
        <end position="45"/>
    </location>
</feature>
<evidence type="ECO:0000256" key="2">
    <source>
        <dbReference type="SAM" id="Phobius"/>
    </source>
</evidence>
<evidence type="ECO:0000313" key="3">
    <source>
        <dbReference type="EMBL" id="KAG4412916.1"/>
    </source>
</evidence>
<reference evidence="3" key="1">
    <citation type="submission" date="2021-02" db="EMBL/GenBank/DDBJ databases">
        <title>Genome sequence Cadophora malorum strain M34.</title>
        <authorList>
            <person name="Stefanovic E."/>
            <person name="Vu D."/>
            <person name="Scully C."/>
            <person name="Dijksterhuis J."/>
            <person name="Roader J."/>
            <person name="Houbraken J."/>
        </authorList>
    </citation>
    <scope>NUCLEOTIDE SEQUENCE</scope>
    <source>
        <strain evidence="3">M34</strain>
    </source>
</reference>
<name>A0A8H7VZZ7_9HELO</name>
<gene>
    <name evidence="3" type="ORF">IFR04_013959</name>
</gene>
<dbReference type="OrthoDB" id="3564493at2759"/>
<organism evidence="3 4">
    <name type="scientific">Cadophora malorum</name>
    <dbReference type="NCBI Taxonomy" id="108018"/>
    <lineage>
        <taxon>Eukaryota</taxon>
        <taxon>Fungi</taxon>
        <taxon>Dikarya</taxon>
        <taxon>Ascomycota</taxon>
        <taxon>Pezizomycotina</taxon>
        <taxon>Leotiomycetes</taxon>
        <taxon>Helotiales</taxon>
        <taxon>Ploettnerulaceae</taxon>
        <taxon>Cadophora</taxon>
    </lineage>
</organism>
<keyword evidence="4" id="KW-1185">Reference proteome</keyword>
<comment type="caution">
    <text evidence="3">The sequence shown here is derived from an EMBL/GenBank/DDBJ whole genome shotgun (WGS) entry which is preliminary data.</text>
</comment>
<feature type="transmembrane region" description="Helical" evidence="2">
    <location>
        <begin position="57"/>
        <end position="76"/>
    </location>
</feature>
<keyword evidence="2" id="KW-0812">Transmembrane</keyword>
<feature type="transmembrane region" description="Helical" evidence="2">
    <location>
        <begin position="106"/>
        <end position="130"/>
    </location>
</feature>
<feature type="transmembrane region" description="Helical" evidence="2">
    <location>
        <begin position="304"/>
        <end position="321"/>
    </location>
</feature>
<dbReference type="AlphaFoldDB" id="A0A8H7VZZ7"/>
<accession>A0A8H7VZZ7</accession>
<keyword evidence="2" id="KW-1133">Transmembrane helix</keyword>
<evidence type="ECO:0000313" key="4">
    <source>
        <dbReference type="Proteomes" id="UP000664132"/>
    </source>
</evidence>
<keyword evidence="2" id="KW-0472">Membrane</keyword>
<feature type="region of interest" description="Disordered" evidence="1">
    <location>
        <begin position="172"/>
        <end position="197"/>
    </location>
</feature>
<protein>
    <submittedName>
        <fullName evidence="3">Uncharacterized protein</fullName>
    </submittedName>
</protein>
<dbReference type="EMBL" id="JAFJYH010000345">
    <property type="protein sequence ID" value="KAG4412916.1"/>
    <property type="molecule type" value="Genomic_DNA"/>
</dbReference>